<accession>A0A7R9T884</accession>
<dbReference type="EMBL" id="HBDY01000889">
    <property type="protein sequence ID" value="CAD8227371.1"/>
    <property type="molecule type" value="Transcribed_RNA"/>
</dbReference>
<gene>
    <name evidence="2" type="ORF">MPUS1402_LOCUS664</name>
</gene>
<proteinExistence type="inferred from homology"/>
<sequence length="176" mass="19827">MLGEYLTALLVAVLGYVYPVYLCFKALEKHRRKPEALRSWCVYWLVLAVYTVLVQICDRFVFWLPMYCEAKVAFVTYLWHPRTQGAIYIYETFVSPFLAKHEGEIDRRIEETRSSVGDVAARHVGAASDFVKAKFAALLAALPQAVPNKGGSSGYVPRNATEAAAMAYTRAPPKRE</sequence>
<dbReference type="AlphaFoldDB" id="A0A7R9T884"/>
<comment type="subcellular location">
    <subcellularLocation>
        <location evidence="1">Membrane</location>
        <topology evidence="1">Multi-pass membrane protein</topology>
    </subcellularLocation>
</comment>
<organism evidence="2">
    <name type="scientific">Micromonas pusilla</name>
    <name type="common">Picoplanktonic green alga</name>
    <name type="synonym">Chromulina pusilla</name>
    <dbReference type="NCBI Taxonomy" id="38833"/>
    <lineage>
        <taxon>Eukaryota</taxon>
        <taxon>Viridiplantae</taxon>
        <taxon>Chlorophyta</taxon>
        <taxon>Mamiellophyceae</taxon>
        <taxon>Mamiellales</taxon>
        <taxon>Mamiellaceae</taxon>
        <taxon>Micromonas</taxon>
    </lineage>
</organism>
<evidence type="ECO:0000313" key="2">
    <source>
        <dbReference type="EMBL" id="CAD8227371.1"/>
    </source>
</evidence>
<evidence type="ECO:0000256" key="1">
    <source>
        <dbReference type="RuleBase" id="RU362006"/>
    </source>
</evidence>
<dbReference type="PANTHER" id="PTHR12300">
    <property type="entry name" value="HVA22-LIKE PROTEINS"/>
    <property type="match status" value="1"/>
</dbReference>
<keyword evidence="1" id="KW-1133">Transmembrane helix</keyword>
<feature type="transmembrane region" description="Helical" evidence="1">
    <location>
        <begin position="6"/>
        <end position="24"/>
    </location>
</feature>
<dbReference type="InterPro" id="IPR004345">
    <property type="entry name" value="TB2_DP1_HVA22"/>
</dbReference>
<dbReference type="PANTHER" id="PTHR12300:SF117">
    <property type="entry name" value="LP05237P-RELATED"/>
    <property type="match status" value="1"/>
</dbReference>
<protein>
    <recommendedName>
        <fullName evidence="1">HVA22-like protein</fullName>
    </recommendedName>
</protein>
<keyword evidence="1" id="KW-0812">Transmembrane</keyword>
<feature type="transmembrane region" description="Helical" evidence="1">
    <location>
        <begin position="36"/>
        <end position="54"/>
    </location>
</feature>
<reference evidence="2" key="1">
    <citation type="submission" date="2021-01" db="EMBL/GenBank/DDBJ databases">
        <authorList>
            <person name="Corre E."/>
            <person name="Pelletier E."/>
            <person name="Niang G."/>
            <person name="Scheremetjew M."/>
            <person name="Finn R."/>
            <person name="Kale V."/>
            <person name="Holt S."/>
            <person name="Cochrane G."/>
            <person name="Meng A."/>
            <person name="Brown T."/>
            <person name="Cohen L."/>
        </authorList>
    </citation>
    <scope>NUCLEOTIDE SEQUENCE</scope>
    <source>
        <strain evidence="2">RCC1614</strain>
    </source>
</reference>
<comment type="similarity">
    <text evidence="1">Belongs to the DP1 family.</text>
</comment>
<keyword evidence="1" id="KW-0472">Membrane</keyword>
<dbReference type="Pfam" id="PF03134">
    <property type="entry name" value="TB2_DP1_HVA22"/>
    <property type="match status" value="1"/>
</dbReference>
<name>A0A7R9T884_MICPS</name>
<dbReference type="GO" id="GO:0016020">
    <property type="term" value="C:membrane"/>
    <property type="evidence" value="ECO:0007669"/>
    <property type="project" value="UniProtKB-SubCell"/>
</dbReference>